<sequence>MGTSRLGELGKYHDLAGFDPRATGFGTQIDCQAFGGPQPRAGASEKDTALERIRRRALAAATVPEP</sequence>
<accession>A0A419I4B2</accession>
<gene>
    <name evidence="1" type="ORF">D5S19_14550</name>
</gene>
<dbReference type="EMBL" id="QZFV01000080">
    <property type="protein sequence ID" value="RJQ85219.1"/>
    <property type="molecule type" value="Genomic_DNA"/>
</dbReference>
<protein>
    <submittedName>
        <fullName evidence="1">Uncharacterized protein</fullName>
    </submittedName>
</protein>
<dbReference type="Proteomes" id="UP000285112">
    <property type="component" value="Unassembled WGS sequence"/>
</dbReference>
<evidence type="ECO:0000313" key="1">
    <source>
        <dbReference type="EMBL" id="RJQ85219.1"/>
    </source>
</evidence>
<evidence type="ECO:0000313" key="2">
    <source>
        <dbReference type="Proteomes" id="UP000285112"/>
    </source>
</evidence>
<proteinExistence type="predicted"/>
<reference evidence="1 2" key="1">
    <citation type="submission" date="2018-09" db="EMBL/GenBank/DDBJ databases">
        <title>YIM PH 21725 draft genome.</title>
        <authorList>
            <person name="Miao C."/>
        </authorList>
    </citation>
    <scope>NUCLEOTIDE SEQUENCE [LARGE SCALE GENOMIC DNA]</scope>
    <source>
        <strain evidence="2">YIM PH21725</strain>
    </source>
</reference>
<name>A0A419I4B2_9PSEU</name>
<organism evidence="1 2">
    <name type="scientific">Amycolatopsis panacis</name>
    <dbReference type="NCBI Taxonomy" id="2340917"/>
    <lineage>
        <taxon>Bacteria</taxon>
        <taxon>Bacillati</taxon>
        <taxon>Actinomycetota</taxon>
        <taxon>Actinomycetes</taxon>
        <taxon>Pseudonocardiales</taxon>
        <taxon>Pseudonocardiaceae</taxon>
        <taxon>Amycolatopsis</taxon>
    </lineage>
</organism>
<dbReference type="AlphaFoldDB" id="A0A419I4B2"/>
<keyword evidence="2" id="KW-1185">Reference proteome</keyword>
<comment type="caution">
    <text evidence="1">The sequence shown here is derived from an EMBL/GenBank/DDBJ whole genome shotgun (WGS) entry which is preliminary data.</text>
</comment>